<name>A0A6F8VDG6_9PROT</name>
<gene>
    <name evidence="1" type="ORF">SKTS_18880</name>
</gene>
<keyword evidence="2" id="KW-1185">Reference proteome</keyword>
<organism evidence="1 2">
    <name type="scientific">Sulfurimicrobium lacus</name>
    <dbReference type="NCBI Taxonomy" id="2715678"/>
    <lineage>
        <taxon>Bacteria</taxon>
        <taxon>Pseudomonadati</taxon>
        <taxon>Pseudomonadota</taxon>
        <taxon>Betaproteobacteria</taxon>
        <taxon>Nitrosomonadales</taxon>
        <taxon>Sulfuricellaceae</taxon>
        <taxon>Sulfurimicrobium</taxon>
    </lineage>
</organism>
<accession>A0A6F8VDG6</accession>
<protein>
    <submittedName>
        <fullName evidence="1">Uncharacterized protein</fullName>
    </submittedName>
</protein>
<evidence type="ECO:0000313" key="1">
    <source>
        <dbReference type="EMBL" id="BCB27002.1"/>
    </source>
</evidence>
<sequence>MFVEEGRATLKVKADYSSVEKYIYDIDLCHYYIWRWNISADYDANNKLRQAYVNGNIVFPNGKPMKIVSKIAETGKKASIYRVQRPRPEAYKGESSLGFVLFDRDSDPKTTDDQALIGAGPSRADPMNMGKLITYTDVDPWRSIFDFDAADRIVPYQSGCNEVDRLMKTQMGAQRR</sequence>
<evidence type="ECO:0000313" key="2">
    <source>
        <dbReference type="Proteomes" id="UP000502260"/>
    </source>
</evidence>
<dbReference type="KEGG" id="slac:SKTS_18880"/>
<reference evidence="2" key="1">
    <citation type="submission" date="2020-03" db="EMBL/GenBank/DDBJ databases">
        <title>Complete genome sequence of sulfur-oxidizing bacterium skT11.</title>
        <authorList>
            <person name="Kanda M."/>
            <person name="Kojima H."/>
            <person name="Fukui M."/>
        </authorList>
    </citation>
    <scope>NUCLEOTIDE SEQUENCE [LARGE SCALE GENOMIC DNA]</scope>
    <source>
        <strain evidence="2">skT11</strain>
    </source>
</reference>
<proteinExistence type="predicted"/>
<dbReference type="Proteomes" id="UP000502260">
    <property type="component" value="Chromosome"/>
</dbReference>
<dbReference type="AlphaFoldDB" id="A0A6F8VDG6"/>
<dbReference type="EMBL" id="AP022853">
    <property type="protein sequence ID" value="BCB27002.1"/>
    <property type="molecule type" value="Genomic_DNA"/>
</dbReference>